<keyword evidence="20" id="KW-1185">Reference proteome</keyword>
<dbReference type="UniPathway" id="UPA00280"/>
<evidence type="ECO:0000256" key="4">
    <source>
        <dbReference type="ARBA" id="ARBA00011738"/>
    </source>
</evidence>
<keyword evidence="11" id="KW-0624">Polysaccharide degradation</keyword>
<dbReference type="EC" id="3.2.1.25" evidence="5"/>
<dbReference type="Pfam" id="PF17753">
    <property type="entry name" value="Ig_mannosidase"/>
    <property type="match status" value="1"/>
</dbReference>
<comment type="subunit">
    <text evidence="4">Homodimer.</text>
</comment>
<keyword evidence="9" id="KW-0119">Carbohydrate metabolism</keyword>
<comment type="catalytic activity">
    <reaction evidence="1">
        <text>Hydrolysis of terminal, non-reducing beta-D-mannose residues in beta-D-mannosides.</text>
        <dbReference type="EC" id="3.2.1.25"/>
    </reaction>
</comment>
<evidence type="ECO:0000256" key="11">
    <source>
        <dbReference type="ARBA" id="ARBA00023326"/>
    </source>
</evidence>
<feature type="domain" description="Beta-mannosidase-like galactose-binding" evidence="18">
    <location>
        <begin position="15"/>
        <end position="191"/>
    </location>
</feature>
<dbReference type="OMA" id="GERDWIY"/>
<evidence type="ECO:0000256" key="3">
    <source>
        <dbReference type="ARBA" id="ARBA00004740"/>
    </source>
</evidence>
<evidence type="ECO:0000259" key="17">
    <source>
        <dbReference type="Pfam" id="PF17786"/>
    </source>
</evidence>
<dbReference type="GO" id="GO:0005576">
    <property type="term" value="C:extracellular region"/>
    <property type="evidence" value="ECO:0007669"/>
    <property type="project" value="UniProtKB-SubCell"/>
</dbReference>
<dbReference type="Gene3D" id="3.20.20.80">
    <property type="entry name" value="Glycosidases"/>
    <property type="match status" value="1"/>
</dbReference>
<dbReference type="InterPro" id="IPR041625">
    <property type="entry name" value="Beta-mannosidase_Ig"/>
</dbReference>
<keyword evidence="6" id="KW-0964">Secreted</keyword>
<dbReference type="SUPFAM" id="SSF51445">
    <property type="entry name" value="(Trans)glycosidases"/>
    <property type="match status" value="1"/>
</dbReference>
<feature type="domain" description="Beta-mannosidase Ig-fold" evidence="16">
    <location>
        <begin position="795"/>
        <end position="850"/>
    </location>
</feature>
<dbReference type="FunFam" id="2.60.120.260:FF:000118">
    <property type="entry name" value="Beta-mannosidase B"/>
    <property type="match status" value="1"/>
</dbReference>
<dbReference type="Gene3D" id="2.60.120.260">
    <property type="entry name" value="Galactose-binding domain-like"/>
    <property type="match status" value="1"/>
</dbReference>
<sequence length="874" mass="100412">MMPEILNSKLLDHGWTFKDASDDKPESWLPVSKVPSVVHLDLLDNGLIPDPFVGLNEQKVEWVSYRDWVYRTTFATPSSHSLDTRHSLVFEGLDTFALVRLNGSVILQSDNMFIPHRVDITDAVSSDPNESNVLEIVFDSPVRRGREVVKSHPEHRYIAHQTEVGRLGARKAAYHWGWDWGPILVTSGLWRPVRLETYVDRIDDLWMQSTVAEDLLSCSGTLHVRTEYPGAGRVRFELRDQETVVFEADVDVNPNGTAEARFELDNPALWYPHGYGEQRRYEFGAKLFKGQTLLHKVSKKVGFRRAELVQEKDEHGQSFYFRINNVDVFCSGSNWIPGESFLPRLTDAKYRDWLKLMVEGNQNMIRIWGGGVFEPEIFYETCDELGILVWQDFLFACASYPTYPEYLESVEQEARANVRLLRHHPSIVIYAGNNEDYQIQQTYNLTYDYETDKDPNSWLKSSFPARYIYEYLLPKVVEEECPGLPYHPSSPWGGGKHTTDPTIGDIHQWDGTHLSSLILMVLLMSIVWHGTMQPYQNLASMGGRFVSEFGMEGYPHMHTIDTFFDNLDEKYLQSLTMDFRNKARDHERRLGSYILQNFRIKQDFKSYLYLSQLAQSETMTFAYRSWRRDWGQTKNRRCGGILVWQLNDCWPTISWAVVDYFLIKKPAFYAIARASQSLAIGASRTYHEWVSGHARPPTTSRFDVWVASNRLEAVSASIEVRYISITTGKDVKPPSIFRNVEINPNGTTDILTEHLNYTEPPYTTPIVISATLTVNNSIISRDIDWPQPLKYLDLKDRGVTVEYLAEKSAISVTAAKPTKGIVFEERPGLWFEDNGFDVVPGDKRVIAVKGVEGGEVPRWTHLEADREDDSKADR</sequence>
<dbReference type="InterPro" id="IPR036156">
    <property type="entry name" value="Beta-gal/glucu_dom_sf"/>
</dbReference>
<keyword evidence="10" id="KW-0326">Glycosidase</keyword>
<dbReference type="Gene3D" id="2.60.40.10">
    <property type="entry name" value="Immunoglobulins"/>
    <property type="match status" value="1"/>
</dbReference>
<dbReference type="Proteomes" id="UP000054771">
    <property type="component" value="Unassembled WGS sequence"/>
</dbReference>
<evidence type="ECO:0000256" key="13">
    <source>
        <dbReference type="ARBA" id="ARBA00041069"/>
    </source>
</evidence>
<dbReference type="OrthoDB" id="2866996at2759"/>
<dbReference type="Pfam" id="PF00703">
    <property type="entry name" value="Glyco_hydro_2"/>
    <property type="match status" value="1"/>
</dbReference>
<proteinExistence type="inferred from homology"/>
<feature type="domain" description="Mannosidase Ig/CBM-like" evidence="17">
    <location>
        <begin position="701"/>
        <end position="791"/>
    </location>
</feature>
<evidence type="ECO:0000259" key="18">
    <source>
        <dbReference type="Pfam" id="PF22666"/>
    </source>
</evidence>
<evidence type="ECO:0000256" key="1">
    <source>
        <dbReference type="ARBA" id="ARBA00000829"/>
    </source>
</evidence>
<evidence type="ECO:0000259" key="15">
    <source>
        <dbReference type="Pfam" id="PF00703"/>
    </source>
</evidence>
<evidence type="ECO:0000256" key="14">
    <source>
        <dbReference type="ARBA" id="ARBA00041614"/>
    </source>
</evidence>
<evidence type="ECO:0000259" key="16">
    <source>
        <dbReference type="Pfam" id="PF17753"/>
    </source>
</evidence>
<evidence type="ECO:0000256" key="12">
    <source>
        <dbReference type="ARBA" id="ARBA00038429"/>
    </source>
</evidence>
<dbReference type="InterPro" id="IPR013783">
    <property type="entry name" value="Ig-like_fold"/>
</dbReference>
<evidence type="ECO:0000256" key="2">
    <source>
        <dbReference type="ARBA" id="ARBA00004613"/>
    </source>
</evidence>
<dbReference type="EMBL" id="CDMC01000003">
    <property type="protein sequence ID" value="CEL03511.1"/>
    <property type="molecule type" value="Genomic_DNA"/>
</dbReference>
<feature type="domain" description="Glycoside hydrolase family 2 immunoglobulin-like beta-sandwich" evidence="15">
    <location>
        <begin position="201"/>
        <end position="304"/>
    </location>
</feature>
<dbReference type="InterPro" id="IPR008979">
    <property type="entry name" value="Galactose-bd-like_sf"/>
</dbReference>
<comment type="similarity">
    <text evidence="12">Belongs to the glycosyl hydrolase 2 family. Beta-mannosidase B subfamily.</text>
</comment>
<dbReference type="PANTHER" id="PTHR43730">
    <property type="entry name" value="BETA-MANNOSIDASE"/>
    <property type="match status" value="1"/>
</dbReference>
<evidence type="ECO:0000313" key="20">
    <source>
        <dbReference type="Proteomes" id="UP000054771"/>
    </source>
</evidence>
<organism evidence="19 20">
    <name type="scientific">Aspergillus calidoustus</name>
    <dbReference type="NCBI Taxonomy" id="454130"/>
    <lineage>
        <taxon>Eukaryota</taxon>
        <taxon>Fungi</taxon>
        <taxon>Dikarya</taxon>
        <taxon>Ascomycota</taxon>
        <taxon>Pezizomycotina</taxon>
        <taxon>Eurotiomycetes</taxon>
        <taxon>Eurotiomycetidae</taxon>
        <taxon>Eurotiales</taxon>
        <taxon>Aspergillaceae</taxon>
        <taxon>Aspergillus</taxon>
        <taxon>Aspergillus subgen. Nidulantes</taxon>
    </lineage>
</organism>
<dbReference type="Pfam" id="PF22666">
    <property type="entry name" value="Glyco_hydro_2_N2"/>
    <property type="match status" value="1"/>
</dbReference>
<dbReference type="InterPro" id="IPR006102">
    <property type="entry name" value="Ig-like_GH2"/>
</dbReference>
<dbReference type="InterPro" id="IPR050887">
    <property type="entry name" value="Beta-mannosidase_GH2"/>
</dbReference>
<dbReference type="FunFam" id="3.20.20.80:FF:000050">
    <property type="entry name" value="Beta-mannosidase B"/>
    <property type="match status" value="1"/>
</dbReference>
<comment type="subcellular location">
    <subcellularLocation>
        <location evidence="2">Secreted</location>
    </subcellularLocation>
</comment>
<evidence type="ECO:0000256" key="6">
    <source>
        <dbReference type="ARBA" id="ARBA00022525"/>
    </source>
</evidence>
<evidence type="ECO:0000256" key="10">
    <source>
        <dbReference type="ARBA" id="ARBA00023295"/>
    </source>
</evidence>
<name>A0A0U5FXP3_ASPCI</name>
<dbReference type="SUPFAM" id="SSF49785">
    <property type="entry name" value="Galactose-binding domain-like"/>
    <property type="match status" value="1"/>
</dbReference>
<keyword evidence="8" id="KW-0325">Glycoprotein</keyword>
<evidence type="ECO:0000256" key="8">
    <source>
        <dbReference type="ARBA" id="ARBA00023180"/>
    </source>
</evidence>
<reference evidence="20" key="1">
    <citation type="journal article" date="2016" name="Genome Announc.">
        <title>Draft genome sequences of fungus Aspergillus calidoustus.</title>
        <authorList>
            <person name="Horn F."/>
            <person name="Linde J."/>
            <person name="Mattern D.J."/>
            <person name="Walther G."/>
            <person name="Guthke R."/>
            <person name="Scherlach K."/>
            <person name="Martin K."/>
            <person name="Brakhage A.A."/>
            <person name="Petzke L."/>
            <person name="Valiante V."/>
        </authorList>
    </citation>
    <scope>NUCLEOTIDE SEQUENCE [LARGE SCALE GENOMIC DNA]</scope>
    <source>
        <strain evidence="20">SF006504</strain>
    </source>
</reference>
<dbReference type="GO" id="GO:0006516">
    <property type="term" value="P:glycoprotein catabolic process"/>
    <property type="evidence" value="ECO:0007669"/>
    <property type="project" value="TreeGrafter"/>
</dbReference>
<dbReference type="InterPro" id="IPR054593">
    <property type="entry name" value="Beta-mannosidase-like_N2"/>
</dbReference>
<dbReference type="GO" id="GO:0004567">
    <property type="term" value="F:beta-mannosidase activity"/>
    <property type="evidence" value="ECO:0007669"/>
    <property type="project" value="UniProtKB-EC"/>
</dbReference>
<dbReference type="InterPro" id="IPR017853">
    <property type="entry name" value="GH"/>
</dbReference>
<evidence type="ECO:0000313" key="19">
    <source>
        <dbReference type="EMBL" id="CEL03511.1"/>
    </source>
</evidence>
<dbReference type="AlphaFoldDB" id="A0A0U5FXP3"/>
<evidence type="ECO:0000256" key="5">
    <source>
        <dbReference type="ARBA" id="ARBA00012754"/>
    </source>
</evidence>
<dbReference type="PANTHER" id="PTHR43730:SF1">
    <property type="entry name" value="BETA-MANNOSIDASE"/>
    <property type="match status" value="1"/>
</dbReference>
<keyword evidence="7" id="KW-0378">Hydrolase</keyword>
<dbReference type="GO" id="GO:0000272">
    <property type="term" value="P:polysaccharide catabolic process"/>
    <property type="evidence" value="ECO:0007669"/>
    <property type="project" value="UniProtKB-KW"/>
</dbReference>
<protein>
    <recommendedName>
        <fullName evidence="13">Beta-mannosidase B</fullName>
        <ecNumber evidence="5">3.2.1.25</ecNumber>
    </recommendedName>
    <alternativeName>
        <fullName evidence="14">Mannanase B</fullName>
    </alternativeName>
</protein>
<comment type="pathway">
    <text evidence="3">Glycan metabolism; N-glycan degradation.</text>
</comment>
<evidence type="ECO:0000256" key="9">
    <source>
        <dbReference type="ARBA" id="ARBA00023277"/>
    </source>
</evidence>
<dbReference type="InterPro" id="IPR041447">
    <property type="entry name" value="Mannosidase_ig"/>
</dbReference>
<dbReference type="Pfam" id="PF17786">
    <property type="entry name" value="Mannosidase_ig"/>
    <property type="match status" value="1"/>
</dbReference>
<evidence type="ECO:0000256" key="7">
    <source>
        <dbReference type="ARBA" id="ARBA00022801"/>
    </source>
</evidence>
<dbReference type="SUPFAM" id="SSF49303">
    <property type="entry name" value="beta-Galactosidase/glucuronidase domain"/>
    <property type="match status" value="2"/>
</dbReference>
<gene>
    <name evidence="19" type="ORF">ASPCAL04665</name>
</gene>
<accession>A0A0U5FXP3</accession>
<dbReference type="STRING" id="454130.A0A0U5FXP3"/>